<dbReference type="RefSeq" id="WP_135348733.1">
    <property type="nucleotide sequence ID" value="NZ_SRJD01000011.1"/>
</dbReference>
<proteinExistence type="predicted"/>
<feature type="transmembrane region" description="Helical" evidence="1">
    <location>
        <begin position="130"/>
        <end position="149"/>
    </location>
</feature>
<protein>
    <submittedName>
        <fullName evidence="2">DUF2178 domain-containing protein</fullName>
    </submittedName>
</protein>
<dbReference type="OrthoDB" id="2988123at2"/>
<evidence type="ECO:0000313" key="2">
    <source>
        <dbReference type="EMBL" id="TGA97801.1"/>
    </source>
</evidence>
<dbReference type="Proteomes" id="UP000298347">
    <property type="component" value="Unassembled WGS sequence"/>
</dbReference>
<feature type="transmembrane region" description="Helical" evidence="1">
    <location>
        <begin position="103"/>
        <end position="124"/>
    </location>
</feature>
<name>A0A4Z0GPE0_9BACL</name>
<evidence type="ECO:0000313" key="3">
    <source>
        <dbReference type="Proteomes" id="UP000298347"/>
    </source>
</evidence>
<keyword evidence="3" id="KW-1185">Reference proteome</keyword>
<accession>A0A4Z0GPE0</accession>
<keyword evidence="1" id="KW-1133">Transmembrane helix</keyword>
<keyword evidence="1" id="KW-0812">Transmembrane</keyword>
<gene>
    <name evidence="2" type="ORF">E4665_10400</name>
</gene>
<evidence type="ECO:0000256" key="1">
    <source>
        <dbReference type="SAM" id="Phobius"/>
    </source>
</evidence>
<organism evidence="2 3">
    <name type="scientific">Sporolactobacillus shoreae</name>
    <dbReference type="NCBI Taxonomy" id="1465501"/>
    <lineage>
        <taxon>Bacteria</taxon>
        <taxon>Bacillati</taxon>
        <taxon>Bacillota</taxon>
        <taxon>Bacilli</taxon>
        <taxon>Bacillales</taxon>
        <taxon>Sporolactobacillaceae</taxon>
        <taxon>Sporolactobacillus</taxon>
    </lineage>
</organism>
<reference evidence="2 3" key="1">
    <citation type="journal article" date="2015" name="Int. J. Syst. Evol. Microbiol.">
        <title>Sporolactobacillus shoreae sp. nov. and Sporolactobacillus spathodeae sp. nov., two spore-forming lactic acid bacteria isolated from tree barks in Thailand.</title>
        <authorList>
            <person name="Thamacharoensuk T."/>
            <person name="Kitahara M."/>
            <person name="Ohkuma M."/>
            <person name="Thongchul N."/>
            <person name="Tanasupawat S."/>
        </authorList>
    </citation>
    <scope>NUCLEOTIDE SEQUENCE [LARGE SCALE GENOMIC DNA]</scope>
    <source>
        <strain evidence="2 3">BK92</strain>
    </source>
</reference>
<sequence>MKRLIFSFVMSVAIILAFGLATIPIIQLAEGFKELVHSHGNFFIEVNLMPMVPLLILSVIERIDFYIGKKKKRKQPSFWQYPLITPSDDERERTITAKASYEAFRIIWIVFPFCGGLMVFYPVVRDLFPAYPVFILLIIPLVQVTVYYLKIRKIYCS</sequence>
<dbReference type="AlphaFoldDB" id="A0A4Z0GPE0"/>
<dbReference type="EMBL" id="SRJD01000011">
    <property type="protein sequence ID" value="TGA97801.1"/>
    <property type="molecule type" value="Genomic_DNA"/>
</dbReference>
<keyword evidence="1" id="KW-0472">Membrane</keyword>
<comment type="caution">
    <text evidence="2">The sequence shown here is derived from an EMBL/GenBank/DDBJ whole genome shotgun (WGS) entry which is preliminary data.</text>
</comment>
<feature type="transmembrane region" description="Helical" evidence="1">
    <location>
        <begin position="47"/>
        <end position="67"/>
    </location>
</feature>